<dbReference type="EMBL" id="VSRR010070320">
    <property type="protein sequence ID" value="MPC86041.1"/>
    <property type="molecule type" value="Genomic_DNA"/>
</dbReference>
<dbReference type="Proteomes" id="UP000324222">
    <property type="component" value="Unassembled WGS sequence"/>
</dbReference>
<reference evidence="2 3" key="1">
    <citation type="submission" date="2019-05" db="EMBL/GenBank/DDBJ databases">
        <title>Another draft genome of Portunus trituberculatus and its Hox gene families provides insights of decapod evolution.</title>
        <authorList>
            <person name="Jeong J.-H."/>
            <person name="Song I."/>
            <person name="Kim S."/>
            <person name="Choi T."/>
            <person name="Kim D."/>
            <person name="Ryu S."/>
            <person name="Kim W."/>
        </authorList>
    </citation>
    <scope>NUCLEOTIDE SEQUENCE [LARGE SCALE GENOMIC DNA]</scope>
    <source>
        <tissue evidence="2">Muscle</tissue>
    </source>
</reference>
<evidence type="ECO:0000313" key="2">
    <source>
        <dbReference type="EMBL" id="MPC86041.1"/>
    </source>
</evidence>
<feature type="region of interest" description="Disordered" evidence="1">
    <location>
        <begin position="57"/>
        <end position="107"/>
    </location>
</feature>
<protein>
    <submittedName>
        <fullName evidence="2">Uncharacterized protein</fullName>
    </submittedName>
</protein>
<evidence type="ECO:0000256" key="1">
    <source>
        <dbReference type="SAM" id="MobiDB-lite"/>
    </source>
</evidence>
<organism evidence="2 3">
    <name type="scientific">Portunus trituberculatus</name>
    <name type="common">Swimming crab</name>
    <name type="synonym">Neptunus trituberculatus</name>
    <dbReference type="NCBI Taxonomy" id="210409"/>
    <lineage>
        <taxon>Eukaryota</taxon>
        <taxon>Metazoa</taxon>
        <taxon>Ecdysozoa</taxon>
        <taxon>Arthropoda</taxon>
        <taxon>Crustacea</taxon>
        <taxon>Multicrustacea</taxon>
        <taxon>Malacostraca</taxon>
        <taxon>Eumalacostraca</taxon>
        <taxon>Eucarida</taxon>
        <taxon>Decapoda</taxon>
        <taxon>Pleocyemata</taxon>
        <taxon>Brachyura</taxon>
        <taxon>Eubrachyura</taxon>
        <taxon>Portunoidea</taxon>
        <taxon>Portunidae</taxon>
        <taxon>Portuninae</taxon>
        <taxon>Portunus</taxon>
    </lineage>
</organism>
<sequence>MEEVSEPGSAGYFSRGSVDPASGTTAAAAVTGDTQLSYVGIRGNYVADGTVKRAAAGPAIARHVPPSREESHGPMHPAGTPGARRQQEAGGLAGTPPPPAITPLTPPREDGVLLQRIWVGHPTWEQLSEGFVRQKLAHCGGHNRLPLAHYLLSCPATARLTSG</sequence>
<feature type="compositionally biased region" description="Pro residues" evidence="1">
    <location>
        <begin position="95"/>
        <end position="106"/>
    </location>
</feature>
<name>A0A5B7IKQ3_PORTR</name>
<feature type="region of interest" description="Disordered" evidence="1">
    <location>
        <begin position="1"/>
        <end position="23"/>
    </location>
</feature>
<gene>
    <name evidence="2" type="ORF">E2C01_080853</name>
</gene>
<evidence type="ECO:0000313" key="3">
    <source>
        <dbReference type="Proteomes" id="UP000324222"/>
    </source>
</evidence>
<comment type="caution">
    <text evidence="2">The sequence shown here is derived from an EMBL/GenBank/DDBJ whole genome shotgun (WGS) entry which is preliminary data.</text>
</comment>
<dbReference type="AlphaFoldDB" id="A0A5B7IKQ3"/>
<keyword evidence="3" id="KW-1185">Reference proteome</keyword>
<accession>A0A5B7IKQ3</accession>
<proteinExistence type="predicted"/>